<evidence type="ECO:0008006" key="4">
    <source>
        <dbReference type="Google" id="ProtNLM"/>
    </source>
</evidence>
<dbReference type="InterPro" id="IPR035992">
    <property type="entry name" value="Ricin_B-like_lectins"/>
</dbReference>
<dbReference type="GeneID" id="37137924"/>
<sequence length="144" mass="15291">MKISISLIASLINTASAVLVTYYQIQPAGTTDTLHATGDLRFYQANDYLNVWAINAVDGGGATIKNAFTNINPYVSCDDTACKSVAQQPTPFTFEDAGAGAFRVRNPANGLVWTAADSTIKPAPADGSQAQKFVFQPVQMTLPS</sequence>
<name>A0A319CEW3_9EURO</name>
<organism evidence="2 3">
    <name type="scientific">Aspergillus uvarum CBS 121591</name>
    <dbReference type="NCBI Taxonomy" id="1448315"/>
    <lineage>
        <taxon>Eukaryota</taxon>
        <taxon>Fungi</taxon>
        <taxon>Dikarya</taxon>
        <taxon>Ascomycota</taxon>
        <taxon>Pezizomycotina</taxon>
        <taxon>Eurotiomycetes</taxon>
        <taxon>Eurotiomycetidae</taxon>
        <taxon>Eurotiales</taxon>
        <taxon>Aspergillaceae</taxon>
        <taxon>Aspergillus</taxon>
        <taxon>Aspergillus subgen. Circumdati</taxon>
    </lineage>
</organism>
<evidence type="ECO:0000313" key="2">
    <source>
        <dbReference type="EMBL" id="PYH81897.1"/>
    </source>
</evidence>
<feature type="signal peptide" evidence="1">
    <location>
        <begin position="1"/>
        <end position="17"/>
    </location>
</feature>
<evidence type="ECO:0000313" key="3">
    <source>
        <dbReference type="Proteomes" id="UP000248340"/>
    </source>
</evidence>
<dbReference type="OrthoDB" id="4404340at2759"/>
<dbReference type="CDD" id="cd23714">
    <property type="entry name" value="beta-trefoil_Ricin_MtaL"/>
    <property type="match status" value="1"/>
</dbReference>
<feature type="chain" id="PRO_5016371236" description="Ricin B lectin domain-containing protein" evidence="1">
    <location>
        <begin position="18"/>
        <end position="144"/>
    </location>
</feature>
<proteinExistence type="predicted"/>
<reference evidence="2 3" key="1">
    <citation type="submission" date="2016-12" db="EMBL/GenBank/DDBJ databases">
        <title>The genomes of Aspergillus section Nigri reveals drivers in fungal speciation.</title>
        <authorList>
            <consortium name="DOE Joint Genome Institute"/>
            <person name="Vesth T.C."/>
            <person name="Nybo J."/>
            <person name="Theobald S."/>
            <person name="Brandl J."/>
            <person name="Frisvad J.C."/>
            <person name="Nielsen K.F."/>
            <person name="Lyhne E.K."/>
            <person name="Kogle M.E."/>
            <person name="Kuo A."/>
            <person name="Riley R."/>
            <person name="Clum A."/>
            <person name="Nolan M."/>
            <person name="Lipzen A."/>
            <person name="Salamov A."/>
            <person name="Henrissat B."/>
            <person name="Wiebenga A."/>
            <person name="De Vries R.P."/>
            <person name="Grigoriev I.V."/>
            <person name="Mortensen U.H."/>
            <person name="Andersen M.R."/>
            <person name="Baker S.E."/>
        </authorList>
    </citation>
    <scope>NUCLEOTIDE SEQUENCE [LARGE SCALE GENOMIC DNA]</scope>
    <source>
        <strain evidence="2 3">CBS 121591</strain>
    </source>
</reference>
<dbReference type="VEuPathDB" id="FungiDB:BO82DRAFT_354354"/>
<accession>A0A319CEW3</accession>
<protein>
    <recommendedName>
        <fullName evidence="4">Ricin B lectin domain-containing protein</fullName>
    </recommendedName>
</protein>
<dbReference type="Proteomes" id="UP000248340">
    <property type="component" value="Unassembled WGS sequence"/>
</dbReference>
<dbReference type="SUPFAM" id="SSF50370">
    <property type="entry name" value="Ricin B-like lectins"/>
    <property type="match status" value="1"/>
</dbReference>
<keyword evidence="1" id="KW-0732">Signal</keyword>
<dbReference type="AlphaFoldDB" id="A0A319CEW3"/>
<dbReference type="EMBL" id="KZ821699">
    <property type="protein sequence ID" value="PYH81897.1"/>
    <property type="molecule type" value="Genomic_DNA"/>
</dbReference>
<keyword evidence="3" id="KW-1185">Reference proteome</keyword>
<gene>
    <name evidence="2" type="ORF">BO82DRAFT_354354</name>
</gene>
<dbReference type="RefSeq" id="XP_025492097.1">
    <property type="nucleotide sequence ID" value="XM_025635183.1"/>
</dbReference>
<evidence type="ECO:0000256" key="1">
    <source>
        <dbReference type="SAM" id="SignalP"/>
    </source>
</evidence>
<dbReference type="Gene3D" id="2.80.10.50">
    <property type="match status" value="1"/>
</dbReference>